<comment type="caution">
    <text evidence="5">The sequence shown here is derived from an EMBL/GenBank/DDBJ whole genome shotgun (WGS) entry which is preliminary data.</text>
</comment>
<dbReference type="AlphaFoldDB" id="A0A853BRH4"/>
<name>A0A853BRH4_9ACTN</name>
<evidence type="ECO:0000256" key="2">
    <source>
        <dbReference type="ARBA" id="ARBA00023125"/>
    </source>
</evidence>
<dbReference type="Gene3D" id="1.10.10.10">
    <property type="entry name" value="Winged helix-like DNA-binding domain superfamily/Winged helix DNA-binding domain"/>
    <property type="match status" value="1"/>
</dbReference>
<keyword evidence="3" id="KW-0804">Transcription</keyword>
<accession>A0A853BRH4</accession>
<evidence type="ECO:0000256" key="1">
    <source>
        <dbReference type="ARBA" id="ARBA00023015"/>
    </source>
</evidence>
<reference evidence="5 6" key="1">
    <citation type="submission" date="2020-07" db="EMBL/GenBank/DDBJ databases">
        <title>Sequencing the genomes of 1000 actinobacteria strains.</title>
        <authorList>
            <person name="Klenk H.-P."/>
        </authorList>
    </citation>
    <scope>NUCLEOTIDE SEQUENCE [LARGE SCALE GENOMIC DNA]</scope>
    <source>
        <strain evidence="5 6">DSM 45927</strain>
    </source>
</reference>
<dbReference type="PROSITE" id="PS50949">
    <property type="entry name" value="HTH_GNTR"/>
    <property type="match status" value="1"/>
</dbReference>
<keyword evidence="2" id="KW-0238">DNA-binding</keyword>
<dbReference type="PANTHER" id="PTHR44846:SF17">
    <property type="entry name" value="GNTR-FAMILY TRANSCRIPTIONAL REGULATOR"/>
    <property type="match status" value="1"/>
</dbReference>
<dbReference type="GO" id="GO:0003700">
    <property type="term" value="F:DNA-binding transcription factor activity"/>
    <property type="evidence" value="ECO:0007669"/>
    <property type="project" value="InterPro"/>
</dbReference>
<dbReference type="GO" id="GO:0045892">
    <property type="term" value="P:negative regulation of DNA-templated transcription"/>
    <property type="evidence" value="ECO:0007669"/>
    <property type="project" value="TreeGrafter"/>
</dbReference>
<organism evidence="5 6">
    <name type="scientific">Streptomonospora nanhaiensis</name>
    <dbReference type="NCBI Taxonomy" id="1323731"/>
    <lineage>
        <taxon>Bacteria</taxon>
        <taxon>Bacillati</taxon>
        <taxon>Actinomycetota</taxon>
        <taxon>Actinomycetes</taxon>
        <taxon>Streptosporangiales</taxon>
        <taxon>Nocardiopsidaceae</taxon>
        <taxon>Streptomonospora</taxon>
    </lineage>
</organism>
<dbReference type="CDD" id="cd07377">
    <property type="entry name" value="WHTH_GntR"/>
    <property type="match status" value="1"/>
</dbReference>
<dbReference type="InterPro" id="IPR011663">
    <property type="entry name" value="UTRA"/>
</dbReference>
<gene>
    <name evidence="5" type="ORF">HNR12_004030</name>
</gene>
<dbReference type="PANTHER" id="PTHR44846">
    <property type="entry name" value="MANNOSYL-D-GLYCERATE TRANSPORT/METABOLISM SYSTEM REPRESSOR MNGR-RELATED"/>
    <property type="match status" value="1"/>
</dbReference>
<dbReference type="InterPro" id="IPR050679">
    <property type="entry name" value="Bact_HTH_transcr_reg"/>
</dbReference>
<dbReference type="GO" id="GO:0003677">
    <property type="term" value="F:DNA binding"/>
    <property type="evidence" value="ECO:0007669"/>
    <property type="project" value="UniProtKB-KW"/>
</dbReference>
<keyword evidence="1" id="KW-0805">Transcription regulation</keyword>
<dbReference type="Gene3D" id="3.40.1410.10">
    <property type="entry name" value="Chorismate lyase-like"/>
    <property type="match status" value="1"/>
</dbReference>
<dbReference type="InterPro" id="IPR036390">
    <property type="entry name" value="WH_DNA-bd_sf"/>
</dbReference>
<dbReference type="InterPro" id="IPR036388">
    <property type="entry name" value="WH-like_DNA-bd_sf"/>
</dbReference>
<dbReference type="SUPFAM" id="SSF46785">
    <property type="entry name" value="Winged helix' DNA-binding domain"/>
    <property type="match status" value="1"/>
</dbReference>
<dbReference type="Proteomes" id="UP000575985">
    <property type="component" value="Unassembled WGS sequence"/>
</dbReference>
<dbReference type="EMBL" id="JACCFO010000001">
    <property type="protein sequence ID" value="NYI97753.1"/>
    <property type="molecule type" value="Genomic_DNA"/>
</dbReference>
<sequence>MMEPRHLVIARALLSEIDGGRYEPGDSLPTEEQLMASYGTSRNTVRRALQELANRGRIDIKQGSGSTVRRPRRPIVHVASSIEGIPDDERYARYVERMSKEQTEEPRLRFQARRGPAGGRIARLLRIDPNRPGAFVLCRRCDRMFGARLWERQLSYYPGHIAEGSELETPEDIPTGTKEVLAAMGYPQTRHWDVIRAEMPSIKDSDRFGMGPGIPLLVHERLAFSGDTPIRYTVTRMPADRHHLMYVEGDTSEDDLLDALQANTYDD</sequence>
<evidence type="ECO:0000256" key="3">
    <source>
        <dbReference type="ARBA" id="ARBA00023163"/>
    </source>
</evidence>
<dbReference type="RefSeq" id="WP_246425137.1">
    <property type="nucleotide sequence ID" value="NZ_JACCFO010000001.1"/>
</dbReference>
<dbReference type="PRINTS" id="PR00035">
    <property type="entry name" value="HTHGNTR"/>
</dbReference>
<protein>
    <submittedName>
        <fullName evidence="5">GntR family transcriptional regulator</fullName>
    </submittedName>
</protein>
<evidence type="ECO:0000313" key="6">
    <source>
        <dbReference type="Proteomes" id="UP000575985"/>
    </source>
</evidence>
<dbReference type="InterPro" id="IPR028978">
    <property type="entry name" value="Chorismate_lyase_/UTRA_dom_sf"/>
</dbReference>
<dbReference type="Pfam" id="PF07702">
    <property type="entry name" value="UTRA"/>
    <property type="match status" value="1"/>
</dbReference>
<dbReference type="SMART" id="SM00345">
    <property type="entry name" value="HTH_GNTR"/>
    <property type="match status" value="1"/>
</dbReference>
<keyword evidence="6" id="KW-1185">Reference proteome</keyword>
<dbReference type="InterPro" id="IPR000524">
    <property type="entry name" value="Tscrpt_reg_HTH_GntR"/>
</dbReference>
<evidence type="ECO:0000259" key="4">
    <source>
        <dbReference type="PROSITE" id="PS50949"/>
    </source>
</evidence>
<dbReference type="SMART" id="SM00866">
    <property type="entry name" value="UTRA"/>
    <property type="match status" value="1"/>
</dbReference>
<proteinExistence type="predicted"/>
<evidence type="ECO:0000313" key="5">
    <source>
        <dbReference type="EMBL" id="NYI97753.1"/>
    </source>
</evidence>
<feature type="domain" description="HTH gntR-type" evidence="4">
    <location>
        <begin position="3"/>
        <end position="71"/>
    </location>
</feature>
<dbReference type="Pfam" id="PF00392">
    <property type="entry name" value="GntR"/>
    <property type="match status" value="1"/>
</dbReference>
<dbReference type="SUPFAM" id="SSF64288">
    <property type="entry name" value="Chorismate lyase-like"/>
    <property type="match status" value="1"/>
</dbReference>